<dbReference type="Proteomes" id="UP000319818">
    <property type="component" value="Unassembled WGS sequence"/>
</dbReference>
<dbReference type="SUPFAM" id="SSF140453">
    <property type="entry name" value="EsxAB dimer-like"/>
    <property type="match status" value="1"/>
</dbReference>
<dbReference type="RefSeq" id="WP_142106583.1">
    <property type="nucleotide sequence ID" value="NZ_VFPH01000003.1"/>
</dbReference>
<gene>
    <name evidence="2" type="ORF">FB388_6635</name>
</gene>
<comment type="similarity">
    <text evidence="1">Belongs to the WXG100 family.</text>
</comment>
<dbReference type="Gene3D" id="1.10.287.1060">
    <property type="entry name" value="ESAT-6-like"/>
    <property type="match status" value="1"/>
</dbReference>
<evidence type="ECO:0000313" key="3">
    <source>
        <dbReference type="Proteomes" id="UP000319818"/>
    </source>
</evidence>
<sequence length="96" mass="10366">MGEIKVTFGALEAAQSDVSGVAGRMTNQLEDLKRFLAPMVATWEGQAATEYQAKQRQWDTAAAGLANVLGQIGVALGTANESYRHVEQVNASRWRA</sequence>
<reference evidence="2 3" key="1">
    <citation type="submission" date="2019-06" db="EMBL/GenBank/DDBJ databases">
        <title>Sequencing the genomes of 1000 actinobacteria strains.</title>
        <authorList>
            <person name="Klenk H.-P."/>
        </authorList>
    </citation>
    <scope>NUCLEOTIDE SEQUENCE [LARGE SCALE GENOMIC DNA]</scope>
    <source>
        <strain evidence="2 3">DSM 45511</strain>
    </source>
</reference>
<accession>A0A543FMV2</accession>
<protein>
    <recommendedName>
        <fullName evidence="1">ESAT-6-like protein</fullName>
    </recommendedName>
</protein>
<dbReference type="NCBIfam" id="TIGR03930">
    <property type="entry name" value="WXG100_ESAT6"/>
    <property type="match status" value="1"/>
</dbReference>
<dbReference type="AlphaFoldDB" id="A0A543FMV2"/>
<dbReference type="OrthoDB" id="3387628at2"/>
<keyword evidence="3" id="KW-1185">Reference proteome</keyword>
<comment type="caution">
    <text evidence="2">The sequence shown here is derived from an EMBL/GenBank/DDBJ whole genome shotgun (WGS) entry which is preliminary data.</text>
</comment>
<name>A0A543FMV2_9PSEU</name>
<dbReference type="InterPro" id="IPR036689">
    <property type="entry name" value="ESAT-6-like_sf"/>
</dbReference>
<dbReference type="InterPro" id="IPR010310">
    <property type="entry name" value="T7SS_ESAT-6-like"/>
</dbReference>
<evidence type="ECO:0000256" key="1">
    <source>
        <dbReference type="RuleBase" id="RU362001"/>
    </source>
</evidence>
<organism evidence="2 3">
    <name type="scientific">Pseudonocardia cypriaca</name>
    <dbReference type="NCBI Taxonomy" id="882449"/>
    <lineage>
        <taxon>Bacteria</taxon>
        <taxon>Bacillati</taxon>
        <taxon>Actinomycetota</taxon>
        <taxon>Actinomycetes</taxon>
        <taxon>Pseudonocardiales</taxon>
        <taxon>Pseudonocardiaceae</taxon>
        <taxon>Pseudonocardia</taxon>
    </lineage>
</organism>
<dbReference type="Pfam" id="PF06013">
    <property type="entry name" value="WXG100"/>
    <property type="match status" value="1"/>
</dbReference>
<proteinExistence type="inferred from homology"/>
<evidence type="ECO:0000313" key="2">
    <source>
        <dbReference type="EMBL" id="TQM35207.1"/>
    </source>
</evidence>
<dbReference type="EMBL" id="VFPH01000003">
    <property type="protein sequence ID" value="TQM35207.1"/>
    <property type="molecule type" value="Genomic_DNA"/>
</dbReference>